<evidence type="ECO:0000313" key="7">
    <source>
        <dbReference type="Proteomes" id="UP000245962"/>
    </source>
</evidence>
<organism evidence="6 7">
    <name type="scientific">Marixanthomonas spongiae</name>
    <dbReference type="NCBI Taxonomy" id="2174845"/>
    <lineage>
        <taxon>Bacteria</taxon>
        <taxon>Pseudomonadati</taxon>
        <taxon>Bacteroidota</taxon>
        <taxon>Flavobacteriia</taxon>
        <taxon>Flavobacteriales</taxon>
        <taxon>Flavobacteriaceae</taxon>
        <taxon>Marixanthomonas</taxon>
    </lineage>
</organism>
<keyword evidence="7" id="KW-1185">Reference proteome</keyword>
<dbReference type="Pfam" id="PF07675">
    <property type="entry name" value="Cleaved_Adhesin"/>
    <property type="match status" value="1"/>
</dbReference>
<dbReference type="Pfam" id="PF02018">
    <property type="entry name" value="CBM_4_9"/>
    <property type="match status" value="1"/>
</dbReference>
<dbReference type="CDD" id="cd00063">
    <property type="entry name" value="FN3"/>
    <property type="match status" value="4"/>
</dbReference>
<name>A0A2U0I564_9FLAO</name>
<feature type="domain" description="Fibronectin type-III" evidence="5">
    <location>
        <begin position="440"/>
        <end position="532"/>
    </location>
</feature>
<evidence type="ECO:0000256" key="1">
    <source>
        <dbReference type="ARBA" id="ARBA00022729"/>
    </source>
</evidence>
<dbReference type="SMART" id="SM00060">
    <property type="entry name" value="FN3"/>
    <property type="match status" value="6"/>
</dbReference>
<dbReference type="PANTHER" id="PTHR46708">
    <property type="entry name" value="TENASCIN"/>
    <property type="match status" value="1"/>
</dbReference>
<feature type="signal peptide" evidence="4">
    <location>
        <begin position="1"/>
        <end position="21"/>
    </location>
</feature>
<dbReference type="Gene3D" id="2.60.120.200">
    <property type="match status" value="1"/>
</dbReference>
<dbReference type="SUPFAM" id="SSF49265">
    <property type="entry name" value="Fibronectin type III"/>
    <property type="match status" value="4"/>
</dbReference>
<reference evidence="6 7" key="1">
    <citation type="submission" date="2018-04" db="EMBL/GenBank/DDBJ databases">
        <title>Marixanthomonas spongiae HN-E44 sp. nov., isolated from a marine sponge.</title>
        <authorList>
            <person name="Luo L."/>
            <person name="Zhuang L."/>
        </authorList>
    </citation>
    <scope>NUCLEOTIDE SEQUENCE [LARGE SCALE GENOMIC DNA]</scope>
    <source>
        <strain evidence="6 7">HN-E44</strain>
    </source>
</reference>
<dbReference type="EMBL" id="QEHR01000002">
    <property type="protein sequence ID" value="PVW16245.1"/>
    <property type="molecule type" value="Genomic_DNA"/>
</dbReference>
<dbReference type="GO" id="GO:0016798">
    <property type="term" value="F:hydrolase activity, acting on glycosyl bonds"/>
    <property type="evidence" value="ECO:0007669"/>
    <property type="project" value="InterPro"/>
</dbReference>
<keyword evidence="3" id="KW-0378">Hydrolase</keyword>
<dbReference type="RefSeq" id="WP_116693263.1">
    <property type="nucleotide sequence ID" value="NZ_QEHR01000002.1"/>
</dbReference>
<dbReference type="Gene3D" id="2.60.40.10">
    <property type="entry name" value="Immunoglobulins"/>
    <property type="match status" value="4"/>
</dbReference>
<protein>
    <recommendedName>
        <fullName evidence="5">Fibronectin type-III domain-containing protein</fullName>
    </recommendedName>
</protein>
<dbReference type="PROSITE" id="PS50853">
    <property type="entry name" value="FN3"/>
    <property type="match status" value="4"/>
</dbReference>
<feature type="chain" id="PRO_5015638354" description="Fibronectin type-III domain-containing protein" evidence="4">
    <location>
        <begin position="22"/>
        <end position="1102"/>
    </location>
</feature>
<dbReference type="Gene3D" id="2.60.120.260">
    <property type="entry name" value="Galactose-binding domain-like"/>
    <property type="match status" value="1"/>
</dbReference>
<evidence type="ECO:0000259" key="5">
    <source>
        <dbReference type="PROSITE" id="PS50853"/>
    </source>
</evidence>
<evidence type="ECO:0000256" key="3">
    <source>
        <dbReference type="ARBA" id="ARBA00022801"/>
    </source>
</evidence>
<dbReference type="InterPro" id="IPR013783">
    <property type="entry name" value="Ig-like_fold"/>
</dbReference>
<evidence type="ECO:0000313" key="6">
    <source>
        <dbReference type="EMBL" id="PVW16245.1"/>
    </source>
</evidence>
<feature type="domain" description="Fibronectin type-III" evidence="5">
    <location>
        <begin position="928"/>
        <end position="1020"/>
    </location>
</feature>
<keyword evidence="2" id="KW-0677">Repeat</keyword>
<dbReference type="OrthoDB" id="9792152at2"/>
<dbReference type="Pfam" id="PF18962">
    <property type="entry name" value="Por_Secre_tail"/>
    <property type="match status" value="1"/>
</dbReference>
<gene>
    <name evidence="6" type="ORF">DDV96_02960</name>
</gene>
<proteinExistence type="predicted"/>
<dbReference type="InterPro" id="IPR036116">
    <property type="entry name" value="FN3_sf"/>
</dbReference>
<dbReference type="PANTHER" id="PTHR46708:SF2">
    <property type="entry name" value="FIBRONECTIN TYPE-III DOMAIN-CONTAINING PROTEIN"/>
    <property type="match status" value="1"/>
</dbReference>
<dbReference type="Gene3D" id="2.60.120.380">
    <property type="match status" value="2"/>
</dbReference>
<dbReference type="Pfam" id="PF23759">
    <property type="entry name" value="GBD_T9SS_assoc"/>
    <property type="match status" value="1"/>
</dbReference>
<dbReference type="InterPro" id="IPR003305">
    <property type="entry name" value="CenC_carb-bd"/>
</dbReference>
<evidence type="ECO:0000256" key="4">
    <source>
        <dbReference type="SAM" id="SignalP"/>
    </source>
</evidence>
<dbReference type="InterPro" id="IPR011628">
    <property type="entry name" value="Cleaved_adhesin"/>
</dbReference>
<feature type="domain" description="Fibronectin type-III" evidence="5">
    <location>
        <begin position="181"/>
        <end position="275"/>
    </location>
</feature>
<accession>A0A2U0I564</accession>
<sequence>MKNTVLTLVMLLGITSWQISAQFSETFDTEIPRSWTVIDHDGQGGTWQHQTAHSYRGDGGVRINYEDNPHDDYLISPQFTVNTGVSDQVSFYAGGTGPTFPETFDVKLSTTGTTPSDFSVVLASETTIADVDDLGEFIHYTYNLSAYDGQAVHVAIVATSPPAFQLYVDEFSVAALPSCPKPSNLAVTTIDPTSAAINWNAGHNETNWMVTYGELGFDPARDGETLSVSGTPAATLTALVPNTAYDIYVKAICVSGTDESELAGPLQLVTPCMAARTPFNEGFETGYTDGNQLNGCWSQEMITNTYWKTNSTITYDDRAPRTGDWNIYLPYGSETWMFYPVSVQNGVNYTFTLYARQSNSSGAEISVRYGTSNTASAMTEEIVPVTQITSGDYQEVTNSFTATRSETIYIGIKGKINGGFFPFYMSVDDISFTETPSCFKPTNLRIDAATATSADISWTPTGTETNWLIKYGEPGFDPETAGTELQVSTNPTGTITGLVPAHIYNVYVQAQCGGSDGDSFFAGPITLKTRPVNDNLCDATPLIVDEGCTTGSFSNVGATLEVNEPLGSCFDAPGDQTVWFTFEAPPSGNVTITTDFEGGTLSDSELAIYEAPDTCHDFTTMGAEIGCDEDGGTTGTGFLSTVTLTDLIPGFTYYAQVNGFMSFGDGTFEGTFCIEVQDDGPSCAAPTDIVVDAITPTSAAVSWTPGDREPEWEILYGPTGFDPETSGTFVMDNDGTLGETLTNLVPNTTYDVYVRAICNPIDESFLSDVVTFTTLAAPPVNDDVCNALPLLVDQVCSGNSYTNIGATAQRDEIQGSCLNPIPNATVWFTFTAPASGNVTVTTNIAPSDLADTQLTVYEAPTDCGNLTTMGAEVGCNDDVDAGNNEYLSTVQLSDLTAGATYYVQVNGNNGEEGNFCIEVRDDGIACPTPSDIAVTNITPTAADISWRVNGSETEWEVRYGLLGFDPTAEGSFRIDTDGDPGITLNNLDANTQYDVYVRALCDGTVESDFEGPFAFTTLELSVAPNSFTTFAYYPNPFAHKLTLTAQQPIDNVVIYNVLGQVVKETTASTAHLSLNTASWQSGLYFMEVTIAGHVKSFRLLKE</sequence>
<feature type="domain" description="Fibronectin type-III" evidence="5">
    <location>
        <begin position="685"/>
        <end position="777"/>
    </location>
</feature>
<keyword evidence="1 4" id="KW-0732">Signal</keyword>
<evidence type="ECO:0000256" key="2">
    <source>
        <dbReference type="ARBA" id="ARBA00022737"/>
    </source>
</evidence>
<dbReference type="AlphaFoldDB" id="A0A2U0I564"/>
<dbReference type="InterPro" id="IPR050991">
    <property type="entry name" value="ECM_Regulatory_Proteins"/>
</dbReference>
<dbReference type="InterPro" id="IPR026444">
    <property type="entry name" value="Secre_tail"/>
</dbReference>
<dbReference type="NCBIfam" id="TIGR04183">
    <property type="entry name" value="Por_Secre_tail"/>
    <property type="match status" value="1"/>
</dbReference>
<comment type="caution">
    <text evidence="6">The sequence shown here is derived from an EMBL/GenBank/DDBJ whole genome shotgun (WGS) entry which is preliminary data.</text>
</comment>
<dbReference type="InterPro" id="IPR056600">
    <property type="entry name" value="GBD_T9SS_assoc"/>
</dbReference>
<dbReference type="Proteomes" id="UP000245962">
    <property type="component" value="Unassembled WGS sequence"/>
</dbReference>
<dbReference type="Pfam" id="PF00041">
    <property type="entry name" value="fn3"/>
    <property type="match status" value="3"/>
</dbReference>
<dbReference type="NCBIfam" id="NF038128">
    <property type="entry name" value="choice_anch_J"/>
    <property type="match status" value="1"/>
</dbReference>
<dbReference type="InterPro" id="IPR003961">
    <property type="entry name" value="FN3_dom"/>
</dbReference>